<gene>
    <name evidence="1" type="ORF">CEXT_437041</name>
</gene>
<dbReference type="Proteomes" id="UP001054945">
    <property type="component" value="Unassembled WGS sequence"/>
</dbReference>
<comment type="caution">
    <text evidence="1">The sequence shown here is derived from an EMBL/GenBank/DDBJ whole genome shotgun (WGS) entry which is preliminary data.</text>
</comment>
<reference evidence="1 2" key="1">
    <citation type="submission" date="2021-06" db="EMBL/GenBank/DDBJ databases">
        <title>Caerostris extrusa draft genome.</title>
        <authorList>
            <person name="Kono N."/>
            <person name="Arakawa K."/>
        </authorList>
    </citation>
    <scope>NUCLEOTIDE SEQUENCE [LARGE SCALE GENOMIC DNA]</scope>
</reference>
<evidence type="ECO:0000313" key="1">
    <source>
        <dbReference type="EMBL" id="GIX96208.1"/>
    </source>
</evidence>
<evidence type="ECO:0000313" key="2">
    <source>
        <dbReference type="Proteomes" id="UP001054945"/>
    </source>
</evidence>
<sequence length="97" mass="11570">MSLFKEENDTKQFSLFQNGRETLFYSFIQKIERKHSAVHLIRTRPREVSNSPLTEDMKQKTRMLLLSSKEQNGRVSRGNFWLMECPILRDYQRSTAN</sequence>
<keyword evidence="2" id="KW-1185">Reference proteome</keyword>
<dbReference type="EMBL" id="BPLR01004618">
    <property type="protein sequence ID" value="GIX96208.1"/>
    <property type="molecule type" value="Genomic_DNA"/>
</dbReference>
<accession>A0AAV4PGW9</accession>
<organism evidence="1 2">
    <name type="scientific">Caerostris extrusa</name>
    <name type="common">Bark spider</name>
    <name type="synonym">Caerostris bankana</name>
    <dbReference type="NCBI Taxonomy" id="172846"/>
    <lineage>
        <taxon>Eukaryota</taxon>
        <taxon>Metazoa</taxon>
        <taxon>Ecdysozoa</taxon>
        <taxon>Arthropoda</taxon>
        <taxon>Chelicerata</taxon>
        <taxon>Arachnida</taxon>
        <taxon>Araneae</taxon>
        <taxon>Araneomorphae</taxon>
        <taxon>Entelegynae</taxon>
        <taxon>Araneoidea</taxon>
        <taxon>Araneidae</taxon>
        <taxon>Caerostris</taxon>
    </lineage>
</organism>
<dbReference type="AlphaFoldDB" id="A0AAV4PGW9"/>
<proteinExistence type="predicted"/>
<name>A0AAV4PGW9_CAEEX</name>
<protein>
    <submittedName>
        <fullName evidence="1">Uncharacterized protein</fullName>
    </submittedName>
</protein>